<dbReference type="WBParaSite" id="nRc.2.0.1.t01451-RA">
    <property type="protein sequence ID" value="nRc.2.0.1.t01451-RA"/>
    <property type="gene ID" value="nRc.2.0.1.g01451"/>
</dbReference>
<dbReference type="Proteomes" id="UP000887565">
    <property type="component" value="Unplaced"/>
</dbReference>
<protein>
    <submittedName>
        <fullName evidence="2">Uncharacterized protein</fullName>
    </submittedName>
</protein>
<name>A0A915HJF1_ROMCU</name>
<dbReference type="AlphaFoldDB" id="A0A915HJF1"/>
<reference evidence="2" key="1">
    <citation type="submission" date="2022-11" db="UniProtKB">
        <authorList>
            <consortium name="WormBaseParasite"/>
        </authorList>
    </citation>
    <scope>IDENTIFICATION</scope>
</reference>
<sequence length="153" mass="17612">MYVLLRFIRINIMRMNVSTLNGITERLDIGGGRSNMLIYKNKSTDVEMQAKTQGKRLRPKNEYITNETGPFKGPCRPTINFAVWRLAVSYGALQCRTARKYSSYLSCTVRHCAALHGTIWHVRYSSYLSCAVRHRAALHGTVWHTEYLKDPKL</sequence>
<organism evidence="1 2">
    <name type="scientific">Romanomermis culicivorax</name>
    <name type="common">Nematode worm</name>
    <dbReference type="NCBI Taxonomy" id="13658"/>
    <lineage>
        <taxon>Eukaryota</taxon>
        <taxon>Metazoa</taxon>
        <taxon>Ecdysozoa</taxon>
        <taxon>Nematoda</taxon>
        <taxon>Enoplea</taxon>
        <taxon>Dorylaimia</taxon>
        <taxon>Mermithida</taxon>
        <taxon>Mermithoidea</taxon>
        <taxon>Mermithidae</taxon>
        <taxon>Romanomermis</taxon>
    </lineage>
</organism>
<proteinExistence type="predicted"/>
<keyword evidence="1" id="KW-1185">Reference proteome</keyword>
<accession>A0A915HJF1</accession>
<evidence type="ECO:0000313" key="1">
    <source>
        <dbReference type="Proteomes" id="UP000887565"/>
    </source>
</evidence>
<evidence type="ECO:0000313" key="2">
    <source>
        <dbReference type="WBParaSite" id="nRc.2.0.1.t01451-RA"/>
    </source>
</evidence>